<dbReference type="SFLD" id="SFLDS00003">
    <property type="entry name" value="Haloacid_Dehalogenase"/>
    <property type="match status" value="1"/>
</dbReference>
<dbReference type="SFLD" id="SFLDG01144">
    <property type="entry name" value="C2.B.4:_PGP_Like"/>
    <property type="match status" value="1"/>
</dbReference>
<dbReference type="PROSITE" id="PS01229">
    <property type="entry name" value="COF_2"/>
    <property type="match status" value="1"/>
</dbReference>
<dbReference type="PANTHER" id="PTHR10000:SF8">
    <property type="entry name" value="HAD SUPERFAMILY HYDROLASE-LIKE, TYPE 3"/>
    <property type="match status" value="1"/>
</dbReference>
<dbReference type="GO" id="GO:0016787">
    <property type="term" value="F:hydrolase activity"/>
    <property type="evidence" value="ECO:0007669"/>
    <property type="project" value="UniProtKB-KW"/>
</dbReference>
<organism evidence="1 2">
    <name type="scientific">Clostridium neuense</name>
    <dbReference type="NCBI Taxonomy" id="1728934"/>
    <lineage>
        <taxon>Bacteria</taxon>
        <taxon>Bacillati</taxon>
        <taxon>Bacillota</taxon>
        <taxon>Clostridia</taxon>
        <taxon>Eubacteriales</taxon>
        <taxon>Clostridiaceae</taxon>
        <taxon>Clostridium</taxon>
    </lineage>
</organism>
<dbReference type="NCBIfam" id="TIGR01484">
    <property type="entry name" value="HAD-SF-IIB"/>
    <property type="match status" value="1"/>
</dbReference>
<proteinExistence type="predicted"/>
<keyword evidence="1" id="KW-0378">Hydrolase</keyword>
<name>A0ABW8TAZ5_9CLOT</name>
<dbReference type="Gene3D" id="3.40.50.1000">
    <property type="entry name" value="HAD superfamily/HAD-like"/>
    <property type="match status" value="1"/>
</dbReference>
<dbReference type="NCBIfam" id="TIGR00099">
    <property type="entry name" value="Cof-subfamily"/>
    <property type="match status" value="1"/>
</dbReference>
<comment type="caution">
    <text evidence="1">The sequence shown here is derived from an EMBL/GenBank/DDBJ whole genome shotgun (WGS) entry which is preliminary data.</text>
</comment>
<dbReference type="EMBL" id="JBJIAA010000003">
    <property type="protein sequence ID" value="MFL0249723.1"/>
    <property type="molecule type" value="Genomic_DNA"/>
</dbReference>
<sequence>MKYKLLCLDMDGTVLSDEKKVTKENLDAIKAAHSLGVKIAICTGRLFANARVYADMFGIKAPIIASNGAYIRDKDSDEVIYKSVLGKEKSKQLYSIVEKYGFLLFFNECDCVISTKKFDDNKNIYVKMNKELPEDRRVRLVYTENMQDTIEKEGDEILKCICIDREAIKNNNYDKLNAAREEIKKVGGFEIASSFRDNFEVMCSGVSKGSAVKVLADFYGIKQEEVMCIGDNENDLSMIEYAGMGVAMGNAEESVKKVSNYITDTNNNSGVAKAINKFIVNE</sequence>
<dbReference type="PANTHER" id="PTHR10000">
    <property type="entry name" value="PHOSPHOSERINE PHOSPHATASE"/>
    <property type="match status" value="1"/>
</dbReference>
<dbReference type="EC" id="3.1.3.-" evidence="1"/>
<dbReference type="Proteomes" id="UP001623592">
    <property type="component" value="Unassembled WGS sequence"/>
</dbReference>
<dbReference type="Pfam" id="PF08282">
    <property type="entry name" value="Hydrolase_3"/>
    <property type="match status" value="1"/>
</dbReference>
<dbReference type="PROSITE" id="PS01228">
    <property type="entry name" value="COF_1"/>
    <property type="match status" value="1"/>
</dbReference>
<protein>
    <submittedName>
        <fullName evidence="1">Cof-type HAD-IIB family hydrolase</fullName>
        <ecNumber evidence="1">3.1.3.-</ecNumber>
    </submittedName>
</protein>
<dbReference type="CDD" id="cd07516">
    <property type="entry name" value="HAD_Pase"/>
    <property type="match status" value="1"/>
</dbReference>
<reference evidence="1 2" key="1">
    <citation type="submission" date="2024-11" db="EMBL/GenBank/DDBJ databases">
        <authorList>
            <person name="Heng Y.C."/>
            <person name="Lim A.C.H."/>
            <person name="Lee J.K.Y."/>
            <person name="Kittelmann S."/>
        </authorList>
    </citation>
    <scope>NUCLEOTIDE SEQUENCE [LARGE SCALE GENOMIC DNA]</scope>
    <source>
        <strain evidence="1 2">WILCCON 0114</strain>
    </source>
</reference>
<dbReference type="InterPro" id="IPR006379">
    <property type="entry name" value="HAD-SF_hydro_IIB"/>
</dbReference>
<dbReference type="SUPFAM" id="SSF56784">
    <property type="entry name" value="HAD-like"/>
    <property type="match status" value="1"/>
</dbReference>
<dbReference type="SFLD" id="SFLDG01140">
    <property type="entry name" value="C2.B:_Phosphomannomutase_and_P"/>
    <property type="match status" value="1"/>
</dbReference>
<dbReference type="InterPro" id="IPR000150">
    <property type="entry name" value="Cof"/>
</dbReference>
<dbReference type="InterPro" id="IPR036412">
    <property type="entry name" value="HAD-like_sf"/>
</dbReference>
<dbReference type="InterPro" id="IPR023214">
    <property type="entry name" value="HAD_sf"/>
</dbReference>
<keyword evidence="2" id="KW-1185">Reference proteome</keyword>
<evidence type="ECO:0000313" key="1">
    <source>
        <dbReference type="EMBL" id="MFL0249723.1"/>
    </source>
</evidence>
<evidence type="ECO:0000313" key="2">
    <source>
        <dbReference type="Proteomes" id="UP001623592"/>
    </source>
</evidence>
<dbReference type="RefSeq" id="WP_406786389.1">
    <property type="nucleotide sequence ID" value="NZ_JBJIAA010000003.1"/>
</dbReference>
<dbReference type="Gene3D" id="3.30.1240.10">
    <property type="match status" value="1"/>
</dbReference>
<accession>A0ABW8TAZ5</accession>
<gene>
    <name evidence="1" type="ORF">ACJDT4_04755</name>
</gene>